<protein>
    <submittedName>
        <fullName evidence="3">Universal stress protein</fullName>
    </submittedName>
</protein>
<evidence type="ECO:0000313" key="3">
    <source>
        <dbReference type="EMBL" id="MDA0142009.1"/>
    </source>
</evidence>
<evidence type="ECO:0000256" key="1">
    <source>
        <dbReference type="ARBA" id="ARBA00008791"/>
    </source>
</evidence>
<feature type="domain" description="UspA" evidence="2">
    <location>
        <begin position="67"/>
        <end position="187"/>
    </location>
</feature>
<dbReference type="PANTHER" id="PTHR46268:SF15">
    <property type="entry name" value="UNIVERSAL STRESS PROTEIN HP_0031"/>
    <property type="match status" value="1"/>
</dbReference>
<proteinExistence type="inferred from homology"/>
<evidence type="ECO:0000259" key="2">
    <source>
        <dbReference type="Pfam" id="PF00582"/>
    </source>
</evidence>
<comment type="similarity">
    <text evidence="1">Belongs to the universal stress protein A family.</text>
</comment>
<dbReference type="Pfam" id="PF00582">
    <property type="entry name" value="Usp"/>
    <property type="match status" value="1"/>
</dbReference>
<comment type="caution">
    <text evidence="3">The sequence shown here is derived from an EMBL/GenBank/DDBJ whole genome shotgun (WGS) entry which is preliminary data.</text>
</comment>
<dbReference type="RefSeq" id="WP_202956297.1">
    <property type="nucleotide sequence ID" value="NZ_JAPCID010000071.1"/>
</dbReference>
<sequence>MYRAAPEAHEFASVLARAAGTSVGEVDDPELIAVGRGKDAVRLLHGATCPVLVVPAGTRPEIALVGAAFDGRPQSRPALNTAISIADQLGVGVLTLGVHRSAALPGEHDPGRDDFEFMLGKVSFNTHGGANHRLLTGRPGPALAAASADVQLLVCGSSGHGTVREVVFGSVPKYLVEHASCPVLVVPRPPGRA</sequence>
<dbReference type="CDD" id="cd00293">
    <property type="entry name" value="USP-like"/>
    <property type="match status" value="1"/>
</dbReference>
<dbReference type="InterPro" id="IPR006016">
    <property type="entry name" value="UspA"/>
</dbReference>
<gene>
    <name evidence="3" type="ORF">OJ962_31270</name>
</gene>
<dbReference type="Proteomes" id="UP001147700">
    <property type="component" value="Unassembled WGS sequence"/>
</dbReference>
<dbReference type="SUPFAM" id="SSF52402">
    <property type="entry name" value="Adenine nucleotide alpha hydrolases-like"/>
    <property type="match status" value="1"/>
</dbReference>
<dbReference type="PANTHER" id="PTHR46268">
    <property type="entry name" value="STRESS RESPONSE PROTEIN NHAX"/>
    <property type="match status" value="1"/>
</dbReference>
<accession>A0ABT4RTV7</accession>
<organism evidence="3 4">
    <name type="scientific">Solirubrobacter deserti</name>
    <dbReference type="NCBI Taxonomy" id="2282478"/>
    <lineage>
        <taxon>Bacteria</taxon>
        <taxon>Bacillati</taxon>
        <taxon>Actinomycetota</taxon>
        <taxon>Thermoleophilia</taxon>
        <taxon>Solirubrobacterales</taxon>
        <taxon>Solirubrobacteraceae</taxon>
        <taxon>Solirubrobacter</taxon>
    </lineage>
</organism>
<dbReference type="PRINTS" id="PR01438">
    <property type="entry name" value="UNVRSLSTRESS"/>
</dbReference>
<keyword evidence="4" id="KW-1185">Reference proteome</keyword>
<evidence type="ECO:0000313" key="4">
    <source>
        <dbReference type="Proteomes" id="UP001147700"/>
    </source>
</evidence>
<reference evidence="3" key="1">
    <citation type="submission" date="2022-10" db="EMBL/GenBank/DDBJ databases">
        <title>The WGS of Solirubrobacter sp. CPCC 204708.</title>
        <authorList>
            <person name="Jiang Z."/>
        </authorList>
    </citation>
    <scope>NUCLEOTIDE SEQUENCE</scope>
    <source>
        <strain evidence="3">CPCC 204708</strain>
    </source>
</reference>
<name>A0ABT4RTV7_9ACTN</name>
<dbReference type="Gene3D" id="3.40.50.12370">
    <property type="match status" value="1"/>
</dbReference>
<dbReference type="InterPro" id="IPR006015">
    <property type="entry name" value="Universal_stress_UspA"/>
</dbReference>
<dbReference type="EMBL" id="JAPCID010000071">
    <property type="protein sequence ID" value="MDA0142009.1"/>
    <property type="molecule type" value="Genomic_DNA"/>
</dbReference>